<evidence type="ECO:0000313" key="2">
    <source>
        <dbReference type="EMBL" id="KAK1758147.1"/>
    </source>
</evidence>
<feature type="transmembrane region" description="Helical" evidence="1">
    <location>
        <begin position="515"/>
        <end position="535"/>
    </location>
</feature>
<dbReference type="AlphaFoldDB" id="A0AAJ0BHN7"/>
<gene>
    <name evidence="2" type="ORF">QBC47DRAFT_295083</name>
</gene>
<evidence type="ECO:0000313" key="3">
    <source>
        <dbReference type="Proteomes" id="UP001239445"/>
    </source>
</evidence>
<organism evidence="2 3">
    <name type="scientific">Echria macrotheca</name>
    <dbReference type="NCBI Taxonomy" id="438768"/>
    <lineage>
        <taxon>Eukaryota</taxon>
        <taxon>Fungi</taxon>
        <taxon>Dikarya</taxon>
        <taxon>Ascomycota</taxon>
        <taxon>Pezizomycotina</taxon>
        <taxon>Sordariomycetes</taxon>
        <taxon>Sordariomycetidae</taxon>
        <taxon>Sordariales</taxon>
        <taxon>Schizotheciaceae</taxon>
        <taxon>Echria</taxon>
    </lineage>
</organism>
<dbReference type="Proteomes" id="UP001239445">
    <property type="component" value="Unassembled WGS sequence"/>
</dbReference>
<name>A0AAJ0BHN7_9PEZI</name>
<accession>A0AAJ0BHN7</accession>
<feature type="transmembrane region" description="Helical" evidence="1">
    <location>
        <begin position="28"/>
        <end position="49"/>
    </location>
</feature>
<proteinExistence type="predicted"/>
<keyword evidence="1" id="KW-0812">Transmembrane</keyword>
<evidence type="ECO:0000256" key="1">
    <source>
        <dbReference type="SAM" id="Phobius"/>
    </source>
</evidence>
<keyword evidence="3" id="KW-1185">Reference proteome</keyword>
<reference evidence="2" key="1">
    <citation type="submission" date="2023-06" db="EMBL/GenBank/DDBJ databases">
        <title>Genome-scale phylogeny and comparative genomics of the fungal order Sordariales.</title>
        <authorList>
            <consortium name="Lawrence Berkeley National Laboratory"/>
            <person name="Hensen N."/>
            <person name="Bonometti L."/>
            <person name="Westerberg I."/>
            <person name="Brannstrom I.O."/>
            <person name="Guillou S."/>
            <person name="Cros-Aarteil S."/>
            <person name="Calhoun S."/>
            <person name="Haridas S."/>
            <person name="Kuo A."/>
            <person name="Mondo S."/>
            <person name="Pangilinan J."/>
            <person name="Riley R."/>
            <person name="Labutti K."/>
            <person name="Andreopoulos B."/>
            <person name="Lipzen A."/>
            <person name="Chen C."/>
            <person name="Yanf M."/>
            <person name="Daum C."/>
            <person name="Ng V."/>
            <person name="Clum A."/>
            <person name="Steindorff A."/>
            <person name="Ohm R."/>
            <person name="Martin F."/>
            <person name="Silar P."/>
            <person name="Natvig D."/>
            <person name="Lalanne C."/>
            <person name="Gautier V."/>
            <person name="Ament-Velasquez S.L."/>
            <person name="Kruys A."/>
            <person name="Hutchinson M.I."/>
            <person name="Powell A.J."/>
            <person name="Barry K."/>
            <person name="Miller A.N."/>
            <person name="Grigoriev I.V."/>
            <person name="Debuchy R."/>
            <person name="Gladieux P."/>
            <person name="Thoren M.H."/>
            <person name="Johannesson H."/>
        </authorList>
    </citation>
    <scope>NUCLEOTIDE SEQUENCE</scope>
    <source>
        <strain evidence="2">PSN4</strain>
    </source>
</reference>
<sequence length="616" mass="67230">MCESRTSVSHDCRKATGRHPWLQSASQWYLLFLYLIFTLLLTLAMTLWLDGKSFLVAGRSAPSNLAGRPVLDQSEVTTIVSVCLVIARVMCTAWQGLSAWRCVFILLEKTGLSLCEASCIAWWRLPAFSLLWSRTHWRCTGQSLVRSTAVLVLILAWPAQFASPLVSGSISWIPSNSYAPSNDTLLLGTASSADPWGWYGNYSDVREGLVKVSAGLAATTATGSTSNNANNDIPVVRPARRMARQLGSFPKGSAAHNATVPIFQIESFKWVSDFTKLPLGIYGAIKDQYSGFLNISRDDGPLAGGQAQNGTTALLKGETWEQPDLHSLPVPHHFIGTKYAAIYVLWDWNHGQGSHWNCSTGDSVFDPLPAGLQMINNAWATNYSDCIAVAELHIRAGVTQCRQAERPFLSSEPDCLASSGALLAHNETVSPDPLVTEVFAMMPEVQALIAGLQLHDVKSLKGGLETTLRNSLVQAYQGTWSALTESFTASPDQRLQTPVWTPHTLLKAQIAKWRVVVWMGLNLLLGLSGLLLFIIQSTCEGKTVNDPVVTAMMLDSSEVIDVDKTGLCNATDVGRGHGNAGMRMLLRVRSRSGSARGEDYFHPRLVPQDGYPRSPE</sequence>
<keyword evidence="1" id="KW-1133">Transmembrane helix</keyword>
<comment type="caution">
    <text evidence="2">The sequence shown here is derived from an EMBL/GenBank/DDBJ whole genome shotgun (WGS) entry which is preliminary data.</text>
</comment>
<protein>
    <submittedName>
        <fullName evidence="2">Uncharacterized protein</fullName>
    </submittedName>
</protein>
<dbReference type="EMBL" id="MU839829">
    <property type="protein sequence ID" value="KAK1758147.1"/>
    <property type="molecule type" value="Genomic_DNA"/>
</dbReference>
<keyword evidence="1" id="KW-0472">Membrane</keyword>